<evidence type="ECO:0000256" key="1">
    <source>
        <dbReference type="SAM" id="Phobius"/>
    </source>
</evidence>
<keyword evidence="1" id="KW-1133">Transmembrane helix</keyword>
<accession>A0A835VL31</accession>
<evidence type="ECO:0000313" key="3">
    <source>
        <dbReference type="Proteomes" id="UP000639772"/>
    </source>
</evidence>
<dbReference type="AlphaFoldDB" id="A0A835VL31"/>
<organism evidence="2 3">
    <name type="scientific">Vanilla planifolia</name>
    <name type="common">Vanilla</name>
    <dbReference type="NCBI Taxonomy" id="51239"/>
    <lineage>
        <taxon>Eukaryota</taxon>
        <taxon>Viridiplantae</taxon>
        <taxon>Streptophyta</taxon>
        <taxon>Embryophyta</taxon>
        <taxon>Tracheophyta</taxon>
        <taxon>Spermatophyta</taxon>
        <taxon>Magnoliopsida</taxon>
        <taxon>Liliopsida</taxon>
        <taxon>Asparagales</taxon>
        <taxon>Orchidaceae</taxon>
        <taxon>Vanilloideae</taxon>
        <taxon>Vanilleae</taxon>
        <taxon>Vanilla</taxon>
    </lineage>
</organism>
<sequence length="172" mass="18008">MELPIRTPLLLPPPLFSFSLTCSPVASAAVLRSFVTLGVRLCSAEVIAGAPGLSLVADVARPGATVVIKFGGASSEKPGSEAGYRDFTMGETVRLLGFDSVFCFAVAATAVVFLTVLSTGLGCGFAFRVSGSDKAAGTSRKQDVVTDMYLQVPVGVSVRVSFAPREFPYWFS</sequence>
<dbReference type="OrthoDB" id="1545244at2759"/>
<dbReference type="Proteomes" id="UP000639772">
    <property type="component" value="Chromosome 1"/>
</dbReference>
<name>A0A835VL31_VANPL</name>
<evidence type="ECO:0000313" key="2">
    <source>
        <dbReference type="EMBL" id="KAG0501040.1"/>
    </source>
</evidence>
<reference evidence="2 3" key="1">
    <citation type="journal article" date="2020" name="Nat. Food">
        <title>A phased Vanilla planifolia genome enables genetic improvement of flavour and production.</title>
        <authorList>
            <person name="Hasing T."/>
            <person name="Tang H."/>
            <person name="Brym M."/>
            <person name="Khazi F."/>
            <person name="Huang T."/>
            <person name="Chambers A.H."/>
        </authorList>
    </citation>
    <scope>NUCLEOTIDE SEQUENCE [LARGE SCALE GENOMIC DNA]</scope>
    <source>
        <tissue evidence="2">Leaf</tissue>
    </source>
</reference>
<proteinExistence type="predicted"/>
<keyword evidence="1" id="KW-0472">Membrane</keyword>
<feature type="transmembrane region" description="Helical" evidence="1">
    <location>
        <begin position="104"/>
        <end position="127"/>
    </location>
</feature>
<comment type="caution">
    <text evidence="2">The sequence shown here is derived from an EMBL/GenBank/DDBJ whole genome shotgun (WGS) entry which is preliminary data.</text>
</comment>
<protein>
    <submittedName>
        <fullName evidence="2">Uncharacterized protein</fullName>
    </submittedName>
</protein>
<gene>
    <name evidence="2" type="ORF">HPP92_001112</name>
</gene>
<keyword evidence="1" id="KW-0812">Transmembrane</keyword>
<dbReference type="EMBL" id="JADCNM010000001">
    <property type="protein sequence ID" value="KAG0501040.1"/>
    <property type="molecule type" value="Genomic_DNA"/>
</dbReference>